<dbReference type="OrthoDB" id="9773478at2"/>
<organism evidence="2 3">
    <name type="scientific">Anaerobacillus alkalilacustris</name>
    <dbReference type="NCBI Taxonomy" id="393763"/>
    <lineage>
        <taxon>Bacteria</taxon>
        <taxon>Bacillati</taxon>
        <taxon>Bacillota</taxon>
        <taxon>Bacilli</taxon>
        <taxon>Bacillales</taxon>
        <taxon>Bacillaceae</taxon>
        <taxon>Anaerobacillus</taxon>
    </lineage>
</organism>
<comment type="catalytic activity">
    <reaction evidence="1">
        <text>5-oxo-L-proline + ATP + 2 H2O = L-glutamate + ADP + phosphate + H(+)</text>
        <dbReference type="Rhea" id="RHEA:10348"/>
        <dbReference type="ChEBI" id="CHEBI:15377"/>
        <dbReference type="ChEBI" id="CHEBI:15378"/>
        <dbReference type="ChEBI" id="CHEBI:29985"/>
        <dbReference type="ChEBI" id="CHEBI:30616"/>
        <dbReference type="ChEBI" id="CHEBI:43474"/>
        <dbReference type="ChEBI" id="CHEBI:58402"/>
        <dbReference type="ChEBI" id="CHEBI:456216"/>
        <dbReference type="EC" id="3.5.2.9"/>
    </reaction>
</comment>
<dbReference type="EMBL" id="MLQR01000022">
    <property type="protein sequence ID" value="OIJ14212.1"/>
    <property type="molecule type" value="Genomic_DNA"/>
</dbReference>
<name>A0A1S2LNV6_9BACI</name>
<dbReference type="NCBIfam" id="NF003816">
    <property type="entry name" value="PRK05406.1-5"/>
    <property type="match status" value="1"/>
</dbReference>
<evidence type="ECO:0000313" key="2">
    <source>
        <dbReference type="EMBL" id="OIJ14212.1"/>
    </source>
</evidence>
<dbReference type="Proteomes" id="UP000179524">
    <property type="component" value="Unassembled WGS sequence"/>
</dbReference>
<keyword evidence="1" id="KW-0547">Nucleotide-binding</keyword>
<evidence type="ECO:0000256" key="1">
    <source>
        <dbReference type="HAMAP-Rule" id="MF_00691"/>
    </source>
</evidence>
<keyword evidence="3" id="KW-1185">Reference proteome</keyword>
<comment type="function">
    <text evidence="1">Catalyzes the cleavage of 5-oxoproline to form L-glutamate coupled to the hydrolysis of ATP to ADP and inorganic phosphate.</text>
</comment>
<evidence type="ECO:0000313" key="3">
    <source>
        <dbReference type="Proteomes" id="UP000179524"/>
    </source>
</evidence>
<dbReference type="EC" id="3.5.2.9" evidence="1"/>
<dbReference type="AlphaFoldDB" id="A0A1S2LNV6"/>
<dbReference type="HAMAP" id="MF_00691">
    <property type="entry name" value="PxpA"/>
    <property type="match status" value="1"/>
</dbReference>
<dbReference type="GO" id="GO:0017168">
    <property type="term" value="F:5-oxoprolinase (ATP-hydrolyzing) activity"/>
    <property type="evidence" value="ECO:0007669"/>
    <property type="project" value="UniProtKB-UniRule"/>
</dbReference>
<comment type="subunit">
    <text evidence="1">Forms a complex composed of PxpA, PxpB and PxpC.</text>
</comment>
<dbReference type="InterPro" id="IPR011330">
    <property type="entry name" value="Glyco_hydro/deAcase_b/a-brl"/>
</dbReference>
<accession>A0A1S2LNV6</accession>
<dbReference type="NCBIfam" id="NF003814">
    <property type="entry name" value="PRK05406.1-3"/>
    <property type="match status" value="1"/>
</dbReference>
<dbReference type="InterPro" id="IPR005501">
    <property type="entry name" value="LamB/YcsF/PxpA-like"/>
</dbReference>
<reference evidence="2 3" key="1">
    <citation type="submission" date="2016-10" db="EMBL/GenBank/DDBJ databases">
        <title>Draft genome sequences of four alkaliphilic bacteria belonging to the Anaerobacillus genus.</title>
        <authorList>
            <person name="Bassil N.M."/>
            <person name="Lloyd J.R."/>
        </authorList>
    </citation>
    <scope>NUCLEOTIDE SEQUENCE [LARGE SCALE GENOMIC DNA]</scope>
    <source>
        <strain evidence="2 3">DSM 18345</strain>
    </source>
</reference>
<comment type="similarity">
    <text evidence="1">Belongs to the LamB/PxpA family.</text>
</comment>
<protein>
    <recommendedName>
        <fullName evidence="1">5-oxoprolinase subunit A</fullName>
        <shortName evidence="1">5-OPase subunit A</shortName>
        <ecNumber evidence="1">3.5.2.9</ecNumber>
    </recommendedName>
    <alternativeName>
        <fullName evidence="1">5-oxoprolinase (ATP-hydrolyzing) subunit A</fullName>
    </alternativeName>
</protein>
<dbReference type="PANTHER" id="PTHR30292">
    <property type="entry name" value="UNCHARACTERIZED PROTEIN YBGL-RELATED"/>
    <property type="match status" value="1"/>
</dbReference>
<comment type="caution">
    <text evidence="2">The sequence shown here is derived from an EMBL/GenBank/DDBJ whole genome shotgun (WGS) entry which is preliminary data.</text>
</comment>
<sequence>MKSVDLNCDLGESFGAFVVGQDELILQHITSANIACGYHAGDHNVMAKAVQMAKKKGVSIGAHPGFPDLLGFGRRVIQTEPEDIYHFVIYQIGALQGFCKCNNVRLNHVKPHGALYNMAAKDPILAEAIAKAVYDIDPSLILYGLSGSELTKAGAKIGLKIANEVFADRTYQPDGTLTPRTNENAIIHETDKAIEQVLSMVKTSTVKAVDGTTVSIQADTICVHGDGPKALEFTQTLRKTLVAEGIQLGRWDKSSTNRK</sequence>
<dbReference type="PANTHER" id="PTHR30292:SF0">
    <property type="entry name" value="5-OXOPROLINASE SUBUNIT A"/>
    <property type="match status" value="1"/>
</dbReference>
<keyword evidence="1" id="KW-0067">ATP-binding</keyword>
<dbReference type="Gene3D" id="3.20.20.370">
    <property type="entry name" value="Glycoside hydrolase/deacetylase"/>
    <property type="match status" value="1"/>
</dbReference>
<dbReference type="GO" id="GO:0005975">
    <property type="term" value="P:carbohydrate metabolic process"/>
    <property type="evidence" value="ECO:0007669"/>
    <property type="project" value="InterPro"/>
</dbReference>
<gene>
    <name evidence="1" type="primary">pxpA</name>
    <name evidence="2" type="ORF">BKP37_09010</name>
</gene>
<dbReference type="CDD" id="cd10787">
    <property type="entry name" value="LamB_YcsF_like"/>
    <property type="match status" value="1"/>
</dbReference>
<dbReference type="SUPFAM" id="SSF88713">
    <property type="entry name" value="Glycoside hydrolase/deacetylase"/>
    <property type="match status" value="1"/>
</dbReference>
<dbReference type="RefSeq" id="WP_071309272.1">
    <property type="nucleotide sequence ID" value="NZ_MLQR01000022.1"/>
</dbReference>
<keyword evidence="1" id="KW-0378">Hydrolase</keyword>
<dbReference type="Pfam" id="PF03746">
    <property type="entry name" value="LamB_YcsF"/>
    <property type="match status" value="1"/>
</dbReference>
<proteinExistence type="inferred from homology"/>
<dbReference type="GO" id="GO:0005524">
    <property type="term" value="F:ATP binding"/>
    <property type="evidence" value="ECO:0007669"/>
    <property type="project" value="UniProtKB-UniRule"/>
</dbReference>